<comment type="caution">
    <text evidence="2">The sequence shown here is derived from an EMBL/GenBank/DDBJ whole genome shotgun (WGS) entry which is preliminary data.</text>
</comment>
<dbReference type="Proteomes" id="UP001153076">
    <property type="component" value="Unassembled WGS sequence"/>
</dbReference>
<keyword evidence="3" id="KW-1185">Reference proteome</keyword>
<sequence length="155" mass="17373">MCHLSTPTVQEGHISELEISDSFDVEKNNPTFQEKQVNSENDRTLQEEEATIAETVKLVLEGGQAFIKIVSLDWCQFVLDKLIRSVKHYKETKAAKGVRFNGLLFFLDDTVMKKATAELHSAHVEFAKLQTKQQPNKDDNFPPFSPTSAVAHPGG</sequence>
<feature type="region of interest" description="Disordered" evidence="1">
    <location>
        <begin position="132"/>
        <end position="155"/>
    </location>
</feature>
<proteinExistence type="predicted"/>
<gene>
    <name evidence="2" type="ORF">Cgig2_023234</name>
</gene>
<dbReference type="OrthoDB" id="1838056at2759"/>
<dbReference type="EMBL" id="JAKOGI010002039">
    <property type="protein sequence ID" value="KAJ8423167.1"/>
    <property type="molecule type" value="Genomic_DNA"/>
</dbReference>
<dbReference type="AlphaFoldDB" id="A0A9Q1JG28"/>
<accession>A0A9Q1JG28</accession>
<evidence type="ECO:0000256" key="1">
    <source>
        <dbReference type="SAM" id="MobiDB-lite"/>
    </source>
</evidence>
<reference evidence="2" key="1">
    <citation type="submission" date="2022-04" db="EMBL/GenBank/DDBJ databases">
        <title>Carnegiea gigantea Genome sequencing and assembly v2.</title>
        <authorList>
            <person name="Copetti D."/>
            <person name="Sanderson M.J."/>
            <person name="Burquez A."/>
            <person name="Wojciechowski M.F."/>
        </authorList>
    </citation>
    <scope>NUCLEOTIDE SEQUENCE</scope>
    <source>
        <strain evidence="2">SGP5-SGP5p</strain>
        <tissue evidence="2">Aerial part</tissue>
    </source>
</reference>
<evidence type="ECO:0000313" key="2">
    <source>
        <dbReference type="EMBL" id="KAJ8423167.1"/>
    </source>
</evidence>
<organism evidence="2 3">
    <name type="scientific">Carnegiea gigantea</name>
    <dbReference type="NCBI Taxonomy" id="171969"/>
    <lineage>
        <taxon>Eukaryota</taxon>
        <taxon>Viridiplantae</taxon>
        <taxon>Streptophyta</taxon>
        <taxon>Embryophyta</taxon>
        <taxon>Tracheophyta</taxon>
        <taxon>Spermatophyta</taxon>
        <taxon>Magnoliopsida</taxon>
        <taxon>eudicotyledons</taxon>
        <taxon>Gunneridae</taxon>
        <taxon>Pentapetalae</taxon>
        <taxon>Caryophyllales</taxon>
        <taxon>Cactineae</taxon>
        <taxon>Cactaceae</taxon>
        <taxon>Cactoideae</taxon>
        <taxon>Echinocereeae</taxon>
        <taxon>Carnegiea</taxon>
    </lineage>
</organism>
<protein>
    <submittedName>
        <fullName evidence="2">Uncharacterized protein</fullName>
    </submittedName>
</protein>
<evidence type="ECO:0000313" key="3">
    <source>
        <dbReference type="Proteomes" id="UP001153076"/>
    </source>
</evidence>
<name>A0A9Q1JG28_9CARY</name>